<sequence length="203" mass="23081">MQCNAMPRHAILYDVSMGSSNPAFSMVDLHPTPKQTILQVSERTEQKERKKTRCFQARILVKENHAFLQCLGRGFKQGDIAGVVQRSQTEKCSAAQHRTGQDRTGQDCGPRGTCSRHWKYRWRRPAPSRKNIPRVEDMDMDQITFDIGRVKDTGSKWGQLGLMGLMGGNKSELIDTFDGKGSVGFVELKRTTGRQVWLQRQKK</sequence>
<dbReference type="EMBL" id="DS990640">
    <property type="protein sequence ID" value="EGC48008.1"/>
    <property type="molecule type" value="Genomic_DNA"/>
</dbReference>
<protein>
    <submittedName>
        <fullName evidence="1">Predicted protein</fullName>
    </submittedName>
</protein>
<proteinExistence type="predicted"/>
<name>F0ULR0_AJEC8</name>
<dbReference type="Proteomes" id="UP000008142">
    <property type="component" value="Unassembled WGS sequence"/>
</dbReference>
<organism evidence="2">
    <name type="scientific">Ajellomyces capsulatus (strain H88)</name>
    <name type="common">Darling's disease fungus</name>
    <name type="synonym">Histoplasma capsulatum</name>
    <dbReference type="NCBI Taxonomy" id="544711"/>
    <lineage>
        <taxon>Eukaryota</taxon>
        <taxon>Fungi</taxon>
        <taxon>Dikarya</taxon>
        <taxon>Ascomycota</taxon>
        <taxon>Pezizomycotina</taxon>
        <taxon>Eurotiomycetes</taxon>
        <taxon>Eurotiomycetidae</taxon>
        <taxon>Onygenales</taxon>
        <taxon>Ajellomycetaceae</taxon>
        <taxon>Histoplasma</taxon>
    </lineage>
</organism>
<reference evidence="2" key="1">
    <citation type="submission" date="2008-07" db="EMBL/GenBank/DDBJ databases">
        <title>Annotation of Ajellomyces capsulatus strain H88.</title>
        <authorList>
            <person name="Champion M."/>
            <person name="Cuomo C."/>
            <person name="Ma L.-J."/>
            <person name="Henn M.R."/>
            <person name="Sil A."/>
            <person name="Goldman B."/>
            <person name="Young S.K."/>
            <person name="Kodira C.D."/>
            <person name="Zeng Q."/>
            <person name="Koehrsen M."/>
            <person name="Alvarado L."/>
            <person name="Berlin A."/>
            <person name="Borenstein D."/>
            <person name="Chen Z."/>
            <person name="Engels R."/>
            <person name="Freedman E."/>
            <person name="Gellesch M."/>
            <person name="Goldberg J."/>
            <person name="Griggs A."/>
            <person name="Gujja S."/>
            <person name="Heiman D."/>
            <person name="Hepburn T."/>
            <person name="Howarth C."/>
            <person name="Jen D."/>
            <person name="Larson L."/>
            <person name="Lewis B."/>
            <person name="Mehta T."/>
            <person name="Park D."/>
            <person name="Pearson M."/>
            <person name="Roberts A."/>
            <person name="Saif S."/>
            <person name="Shea T."/>
            <person name="Shenoy N."/>
            <person name="Sisk P."/>
            <person name="Stolte C."/>
            <person name="Sykes S."/>
            <person name="Walk T."/>
            <person name="White J."/>
            <person name="Yandava C."/>
            <person name="Klein B."/>
            <person name="McEwen J.G."/>
            <person name="Puccia R."/>
            <person name="Goldman G.H."/>
            <person name="Felipe M.S."/>
            <person name="Nino-Vega G."/>
            <person name="San-Blas G."/>
            <person name="Taylor J."/>
            <person name="Mendoza L."/>
            <person name="Galagan J."/>
            <person name="Nusbaum C."/>
            <person name="Birren B."/>
        </authorList>
    </citation>
    <scope>NUCLEOTIDE SEQUENCE [LARGE SCALE GENOMIC DNA]</scope>
    <source>
        <strain evidence="2">H88</strain>
    </source>
</reference>
<dbReference type="OrthoDB" id="10357199at2759"/>
<accession>F0ULR0</accession>
<gene>
    <name evidence="1" type="ORF">HCEG_07223</name>
</gene>
<evidence type="ECO:0000313" key="1">
    <source>
        <dbReference type="EMBL" id="EGC48008.1"/>
    </source>
</evidence>
<dbReference type="HOGENOM" id="CLU_1348595_0_0_1"/>
<dbReference type="AlphaFoldDB" id="F0ULR0"/>
<evidence type="ECO:0000313" key="2">
    <source>
        <dbReference type="Proteomes" id="UP000008142"/>
    </source>
</evidence>